<keyword evidence="2" id="KW-0489">Methyltransferase</keyword>
<evidence type="ECO:0000259" key="1">
    <source>
        <dbReference type="Pfam" id="PF13649"/>
    </source>
</evidence>
<dbReference type="Proteomes" id="UP001464891">
    <property type="component" value="Unassembled WGS sequence"/>
</dbReference>
<name>A0ABV0JBJ8_9CYAN</name>
<keyword evidence="3" id="KW-1185">Reference proteome</keyword>
<evidence type="ECO:0000313" key="2">
    <source>
        <dbReference type="EMBL" id="MEP0819161.1"/>
    </source>
</evidence>
<dbReference type="GO" id="GO:0008168">
    <property type="term" value="F:methyltransferase activity"/>
    <property type="evidence" value="ECO:0007669"/>
    <property type="project" value="UniProtKB-KW"/>
</dbReference>
<dbReference type="Pfam" id="PF13649">
    <property type="entry name" value="Methyltransf_25"/>
    <property type="match status" value="1"/>
</dbReference>
<organism evidence="2 3">
    <name type="scientific">Trichocoleus desertorum GB2-A4</name>
    <dbReference type="NCBI Taxonomy" id="2933944"/>
    <lineage>
        <taxon>Bacteria</taxon>
        <taxon>Bacillati</taxon>
        <taxon>Cyanobacteriota</taxon>
        <taxon>Cyanophyceae</taxon>
        <taxon>Leptolyngbyales</taxon>
        <taxon>Trichocoleusaceae</taxon>
        <taxon>Trichocoleus</taxon>
    </lineage>
</organism>
<proteinExistence type="predicted"/>
<gene>
    <name evidence="2" type="ORF">NC998_18840</name>
</gene>
<dbReference type="InterPro" id="IPR050508">
    <property type="entry name" value="Methyltransf_Superfamily"/>
</dbReference>
<dbReference type="Gene3D" id="3.40.50.150">
    <property type="entry name" value="Vaccinia Virus protein VP39"/>
    <property type="match status" value="1"/>
</dbReference>
<accession>A0ABV0JBJ8</accession>
<evidence type="ECO:0000313" key="3">
    <source>
        <dbReference type="Proteomes" id="UP001464891"/>
    </source>
</evidence>
<dbReference type="InterPro" id="IPR029063">
    <property type="entry name" value="SAM-dependent_MTases_sf"/>
</dbReference>
<dbReference type="InterPro" id="IPR041698">
    <property type="entry name" value="Methyltransf_25"/>
</dbReference>
<dbReference type="CDD" id="cd02440">
    <property type="entry name" value="AdoMet_MTases"/>
    <property type="match status" value="1"/>
</dbReference>
<dbReference type="SUPFAM" id="SSF53335">
    <property type="entry name" value="S-adenosyl-L-methionine-dependent methyltransferases"/>
    <property type="match status" value="1"/>
</dbReference>
<protein>
    <submittedName>
        <fullName evidence="2">Class I SAM-dependent methyltransferase</fullName>
    </submittedName>
</protein>
<feature type="domain" description="Methyltransferase" evidence="1">
    <location>
        <begin position="102"/>
        <end position="198"/>
    </location>
</feature>
<dbReference type="RefSeq" id="WP_190432283.1">
    <property type="nucleotide sequence ID" value="NZ_JAMPKM010000012.1"/>
</dbReference>
<dbReference type="PANTHER" id="PTHR42912">
    <property type="entry name" value="METHYLTRANSFERASE"/>
    <property type="match status" value="1"/>
</dbReference>
<reference evidence="2 3" key="1">
    <citation type="submission" date="2022-04" db="EMBL/GenBank/DDBJ databases">
        <title>Positive selection, recombination, and allopatry shape intraspecific diversity of widespread and dominant cyanobacteria.</title>
        <authorList>
            <person name="Wei J."/>
            <person name="Shu W."/>
            <person name="Hu C."/>
        </authorList>
    </citation>
    <scope>NUCLEOTIDE SEQUENCE [LARGE SCALE GENOMIC DNA]</scope>
    <source>
        <strain evidence="2 3">GB2-A4</strain>
    </source>
</reference>
<dbReference type="PANTHER" id="PTHR42912:SF80">
    <property type="entry name" value="METHYLTRANSFERASE DOMAIN-CONTAINING PROTEIN"/>
    <property type="match status" value="1"/>
</dbReference>
<comment type="caution">
    <text evidence="2">The sequence shown here is derived from an EMBL/GenBank/DDBJ whole genome shotgun (WGS) entry which is preliminary data.</text>
</comment>
<sequence length="267" mass="29830">MQFAQSLGQFLLKPILSIFIGADKLQWLKTIDWQQESDRFCQANLTYPHYYSSQNFHGITGGYLNAIAAITYDAVTAFASPPSETWIRQQLIQAIAGQPSRILDLGCGTGSTTLMLKQAFPQAEVTGLDLSPYMLVMADYKAQQAALNIIWQHTSAEDTGFDAGTFDLVTVAFMFHEMPPNVSQLVLQECFRLLKPGGQLLILDGHQPKLRRTNWLITLFQEPYSKVYAAESVDDWLHAAYFEAIATKSIGWISQLTSARKPEAGKQ</sequence>
<dbReference type="EMBL" id="JAMPKM010000012">
    <property type="protein sequence ID" value="MEP0819161.1"/>
    <property type="molecule type" value="Genomic_DNA"/>
</dbReference>
<dbReference type="GO" id="GO:0032259">
    <property type="term" value="P:methylation"/>
    <property type="evidence" value="ECO:0007669"/>
    <property type="project" value="UniProtKB-KW"/>
</dbReference>
<keyword evidence="2" id="KW-0808">Transferase</keyword>